<dbReference type="EMBL" id="SOSA01001485">
    <property type="protein sequence ID" value="THC87109.1"/>
    <property type="molecule type" value="Genomic_DNA"/>
</dbReference>
<accession>A0A4S3IXM9</accession>
<evidence type="ECO:0000313" key="1">
    <source>
        <dbReference type="EMBL" id="THC87109.1"/>
    </source>
</evidence>
<reference evidence="1 2" key="1">
    <citation type="submission" date="2019-03" db="EMBL/GenBank/DDBJ databases">
        <title>The genome sequence of a newly discovered highly antifungal drug resistant Aspergillus species, Aspergillus tanneri NIH 1004.</title>
        <authorList>
            <person name="Mounaud S."/>
            <person name="Singh I."/>
            <person name="Joardar V."/>
            <person name="Pakala S."/>
            <person name="Pakala S."/>
            <person name="Venepally P."/>
            <person name="Hoover J."/>
            <person name="Nierman W."/>
            <person name="Chung J."/>
            <person name="Losada L."/>
        </authorList>
    </citation>
    <scope>NUCLEOTIDE SEQUENCE [LARGE SCALE GENOMIC DNA]</scope>
    <source>
        <strain evidence="1 2">NIH1004</strain>
    </source>
</reference>
<comment type="caution">
    <text evidence="1">The sequence shown here is derived from an EMBL/GenBank/DDBJ whole genome shotgun (WGS) entry which is preliminary data.</text>
</comment>
<keyword evidence="2" id="KW-1185">Reference proteome</keyword>
<protein>
    <submittedName>
        <fullName evidence="1">Uncharacterized protein</fullName>
    </submittedName>
</protein>
<gene>
    <name evidence="1" type="ORF">EYZ11_013446</name>
</gene>
<sequence>MSEDTSEIGLHLSLTAPLFYREAITSLEADKWIKAMLEKIDMLKYK</sequence>
<dbReference type="Proteomes" id="UP000308092">
    <property type="component" value="Unassembled WGS sequence"/>
</dbReference>
<name>A0A4S3IXM9_9EURO</name>
<proteinExistence type="predicted"/>
<dbReference type="AlphaFoldDB" id="A0A4S3IXM9"/>
<evidence type="ECO:0000313" key="2">
    <source>
        <dbReference type="Proteomes" id="UP000308092"/>
    </source>
</evidence>
<dbReference type="VEuPathDB" id="FungiDB:EYZ11_013446"/>
<organism evidence="1 2">
    <name type="scientific">Aspergillus tanneri</name>
    <dbReference type="NCBI Taxonomy" id="1220188"/>
    <lineage>
        <taxon>Eukaryota</taxon>
        <taxon>Fungi</taxon>
        <taxon>Dikarya</taxon>
        <taxon>Ascomycota</taxon>
        <taxon>Pezizomycotina</taxon>
        <taxon>Eurotiomycetes</taxon>
        <taxon>Eurotiomycetidae</taxon>
        <taxon>Eurotiales</taxon>
        <taxon>Aspergillaceae</taxon>
        <taxon>Aspergillus</taxon>
        <taxon>Aspergillus subgen. Circumdati</taxon>
    </lineage>
</organism>